<dbReference type="Pfam" id="PF24883">
    <property type="entry name" value="NPHP3_N"/>
    <property type="match status" value="1"/>
</dbReference>
<feature type="repeat" description="ANK" evidence="3">
    <location>
        <begin position="1143"/>
        <end position="1175"/>
    </location>
</feature>
<name>A0A219AP01_METCM</name>
<feature type="repeat" description="ANK" evidence="3">
    <location>
        <begin position="1313"/>
        <end position="1345"/>
    </location>
</feature>
<feature type="domain" description="DUF7069" evidence="5">
    <location>
        <begin position="591"/>
        <end position="659"/>
    </location>
</feature>
<dbReference type="Proteomes" id="UP000078397">
    <property type="component" value="Unassembled WGS sequence"/>
</dbReference>
<reference evidence="7 8" key="1">
    <citation type="journal article" date="2016" name="PLoS Pathog.">
        <title>Biosynthesis of antibiotic leucinostatins in bio-control fungus Purpureocillium lilacinum and their inhibition on phytophthora revealed by genome mining.</title>
        <authorList>
            <person name="Wang G."/>
            <person name="Liu Z."/>
            <person name="Lin R."/>
            <person name="Li E."/>
            <person name="Mao Z."/>
            <person name="Ling J."/>
            <person name="Yang Y."/>
            <person name="Yin W.B."/>
            <person name="Xie B."/>
        </authorList>
    </citation>
    <scope>NUCLEOTIDE SEQUENCE [LARGE SCALE GENOMIC DNA]</scope>
    <source>
        <strain evidence="7">170</strain>
    </source>
</reference>
<evidence type="ECO:0000256" key="1">
    <source>
        <dbReference type="ARBA" id="ARBA00022737"/>
    </source>
</evidence>
<dbReference type="PRINTS" id="PR01415">
    <property type="entry name" value="ANKYRIN"/>
</dbReference>
<dbReference type="STRING" id="1380566.A0A219AP01"/>
<feature type="repeat" description="ANK" evidence="3">
    <location>
        <begin position="974"/>
        <end position="1006"/>
    </location>
</feature>
<dbReference type="InterPro" id="IPR054471">
    <property type="entry name" value="GPIID_WHD"/>
</dbReference>
<feature type="repeat" description="ANK" evidence="3">
    <location>
        <begin position="1042"/>
        <end position="1074"/>
    </location>
</feature>
<keyword evidence="1" id="KW-0677">Repeat</keyword>
<dbReference type="OrthoDB" id="163438at2759"/>
<feature type="repeat" description="ANK" evidence="3">
    <location>
        <begin position="1245"/>
        <end position="1277"/>
    </location>
</feature>
<evidence type="ECO:0000259" key="6">
    <source>
        <dbReference type="Pfam" id="PF24883"/>
    </source>
</evidence>
<dbReference type="Gene3D" id="3.40.50.1580">
    <property type="entry name" value="Nucleoside phosphorylase domain"/>
    <property type="match status" value="1"/>
</dbReference>
<dbReference type="GO" id="GO:0009116">
    <property type="term" value="P:nucleoside metabolic process"/>
    <property type="evidence" value="ECO:0007669"/>
    <property type="project" value="InterPro"/>
</dbReference>
<dbReference type="Gene3D" id="1.25.40.20">
    <property type="entry name" value="Ankyrin repeat-containing domain"/>
    <property type="match status" value="7"/>
</dbReference>
<proteinExistence type="predicted"/>
<dbReference type="Pfam" id="PF00023">
    <property type="entry name" value="Ank"/>
    <property type="match status" value="2"/>
</dbReference>
<gene>
    <name evidence="7" type="ORF">VFPPC_18285</name>
</gene>
<evidence type="ECO:0000313" key="8">
    <source>
        <dbReference type="Proteomes" id="UP000078397"/>
    </source>
</evidence>
<sequence length="1348" mass="149631">MPEPERYTVGWICAIKTEYVAARAFLDEIHKDPVAVSPNDNNAYTTGRMGEHNVVIAVLPDGEYGISSAASVARDMMHSFSNIRVGLMVGIGGGAPSRKHDIRLGDIVVSAPRDGKGGVFQYDFGKTIQDQSFRPTGFLNQPPAVLRTAMTLLSGQYESDGHNIEMDINDILQEKPRLQNTYGRPDPSSDRLYRSGVVHPVNDDASCVATCGTDGSKLILRPERTRHEDNPAIHYGLIASANQLMKDALIRDKLATEMGVLCFEMEAAGLMNHFPCLVVRGICDYSDSHKKKEWQGYAAMTAAAYAKDLLRRIAPNKIEAEKKLGDILSDLHGAAEQGLDIAQKHHEVAETHLGIVKARLSQKEQEEIQKCHQLFRLTDGSRDTTYEWYKDRVEDRVKDTCLWFLQHERFQSWLKQDFGPLLVTADPGCGKSVLAKYLIDHGLPQSATICYFFFKDQDQNTVRQALCALLHQLFSQKPALIEHAMTQFRKDGQGLINSTESLWKVLRSALKDPQARPVIMVLDALDECAESEFTNLMRNVQSQFRSDQSGHGTVKYLLTSRPYEQIVSEFQDLLGSFPNIRIPGEEESEAISQEVNCVITHRVNQLSEKKHLSDQVKVRLMDRLLKITHRTYLWAYLVFDHLKTKDFKKTPRGVESAITTLPETVNDAYEQILNRSKEPLLARKALSIILAASRPLTLSEMNVAVNIDGESRSMDDLDLEDENDFKCRLRSLCGLFLSIHHGKIYFLHQTAREFLLVNLALPITTSSGLRWHHSITIHQAHTVLAELCVLYLNFFNSDFGLPTNANGEINHSVDSHAFLDYSAKTWGSHFRKARIMDNASIMPYALRISNPDLKSYSAWFRIYWRTTRMEDTDFTDLLVASYFGHSGVVKLLLEQGADIEAKDSKHGRTPLLWAANKGHGPVVKLLLRNGANVEAKDSEYNQTPLSLAALQGHGAVVRLLLGKGADIEAKDSRVGRTPLLWAAEMGHEAVFKLLLRNGANIEAKNRIVSQTPGWQVAWERRQARVQLLLRKCASIKAKNNEYGQTPLSWAALEGHGAIVKLLLGNGADVEAKNKFGQTPLLWAALEGHEAVVKLLLGEGADIEAKDSEYGQTPLLWAALEGHEAIVKLLLGEGADIEVKDSEYGQTPLSWAAEKGHKSVVKILLENGADVEAKDSEYDQTPLLWAALEGHAAVVRLLLGNGADIEAKDSKHGRTPLLWAADEGHEAVVKLLLGNGANVEAKDSEYDRTPLLLAALEGHAAIVKLLLGKGADVKAEDSACGQTPLLWAAEKGHKAVVKLLLEKGANVVAKDSKYGRTPLLWAARNGHVAVVKQLLEKDAYMEAEDSEYG</sequence>
<dbReference type="Gene3D" id="3.40.50.300">
    <property type="entry name" value="P-loop containing nucleotide triphosphate hydrolases"/>
    <property type="match status" value="1"/>
</dbReference>
<feature type="domain" description="GPI inositol-deacylase winged helix" evidence="4">
    <location>
        <begin position="670"/>
        <end position="757"/>
    </location>
</feature>
<feature type="repeat" description="ANK" evidence="3">
    <location>
        <begin position="1109"/>
        <end position="1141"/>
    </location>
</feature>
<keyword evidence="8" id="KW-1185">Reference proteome</keyword>
<feature type="repeat" description="ANK" evidence="3">
    <location>
        <begin position="872"/>
        <end position="904"/>
    </location>
</feature>
<dbReference type="GO" id="GO:0003824">
    <property type="term" value="F:catalytic activity"/>
    <property type="evidence" value="ECO:0007669"/>
    <property type="project" value="InterPro"/>
</dbReference>
<dbReference type="SUPFAM" id="SSF52540">
    <property type="entry name" value="P-loop containing nucleoside triphosphate hydrolases"/>
    <property type="match status" value="1"/>
</dbReference>
<dbReference type="GeneID" id="28854211"/>
<dbReference type="InterPro" id="IPR035994">
    <property type="entry name" value="Nucleoside_phosphorylase_sf"/>
</dbReference>
<dbReference type="PROSITE" id="PS50297">
    <property type="entry name" value="ANK_REP_REGION"/>
    <property type="match status" value="13"/>
</dbReference>
<comment type="caution">
    <text evidence="7">The sequence shown here is derived from an EMBL/GenBank/DDBJ whole genome shotgun (WGS) entry which is preliminary data.</text>
</comment>
<dbReference type="Pfam" id="PF12796">
    <property type="entry name" value="Ank_2"/>
    <property type="match status" value="3"/>
</dbReference>
<dbReference type="InterPro" id="IPR002110">
    <property type="entry name" value="Ankyrin_rpt"/>
</dbReference>
<dbReference type="PANTHER" id="PTHR24198">
    <property type="entry name" value="ANKYRIN REPEAT AND PROTEIN KINASE DOMAIN-CONTAINING PROTEIN"/>
    <property type="match status" value="1"/>
</dbReference>
<evidence type="ECO:0000256" key="3">
    <source>
        <dbReference type="PROSITE-ProRule" id="PRU00023"/>
    </source>
</evidence>
<feature type="domain" description="Nephrocystin 3-like N-terminal" evidence="6">
    <location>
        <begin position="399"/>
        <end position="561"/>
    </location>
</feature>
<dbReference type="KEGG" id="pchm:VFPPC_18285"/>
<evidence type="ECO:0000259" key="5">
    <source>
        <dbReference type="Pfam" id="PF23239"/>
    </source>
</evidence>
<feature type="repeat" description="ANK" evidence="3">
    <location>
        <begin position="906"/>
        <end position="938"/>
    </location>
</feature>
<evidence type="ECO:0000256" key="2">
    <source>
        <dbReference type="ARBA" id="ARBA00023043"/>
    </source>
</evidence>
<evidence type="ECO:0000259" key="4">
    <source>
        <dbReference type="Pfam" id="PF22939"/>
    </source>
</evidence>
<dbReference type="SUPFAM" id="SSF48403">
    <property type="entry name" value="Ankyrin repeat"/>
    <property type="match status" value="2"/>
</dbReference>
<dbReference type="PANTHER" id="PTHR24198:SF165">
    <property type="entry name" value="ANKYRIN REPEAT-CONTAINING PROTEIN-RELATED"/>
    <property type="match status" value="1"/>
</dbReference>
<dbReference type="PROSITE" id="PS50088">
    <property type="entry name" value="ANK_REPEAT"/>
    <property type="match status" value="13"/>
</dbReference>
<dbReference type="InterPro" id="IPR027417">
    <property type="entry name" value="P-loop_NTPase"/>
</dbReference>
<dbReference type="Pfam" id="PF13637">
    <property type="entry name" value="Ank_4"/>
    <property type="match status" value="1"/>
</dbReference>
<feature type="repeat" description="ANK" evidence="3">
    <location>
        <begin position="940"/>
        <end position="972"/>
    </location>
</feature>
<feature type="repeat" description="ANK" evidence="3">
    <location>
        <begin position="1279"/>
        <end position="1311"/>
    </location>
</feature>
<keyword evidence="2 3" id="KW-0040">ANK repeat</keyword>
<dbReference type="RefSeq" id="XP_018137140.1">
    <property type="nucleotide sequence ID" value="XM_018290217.1"/>
</dbReference>
<dbReference type="Pfam" id="PF23239">
    <property type="entry name" value="DUF7069"/>
    <property type="match status" value="1"/>
</dbReference>
<dbReference type="SUPFAM" id="SSF53167">
    <property type="entry name" value="Purine and uridine phosphorylases"/>
    <property type="match status" value="1"/>
</dbReference>
<organism evidence="7 8">
    <name type="scientific">Pochonia chlamydosporia 170</name>
    <dbReference type="NCBI Taxonomy" id="1380566"/>
    <lineage>
        <taxon>Eukaryota</taxon>
        <taxon>Fungi</taxon>
        <taxon>Dikarya</taxon>
        <taxon>Ascomycota</taxon>
        <taxon>Pezizomycotina</taxon>
        <taxon>Sordariomycetes</taxon>
        <taxon>Hypocreomycetidae</taxon>
        <taxon>Hypocreales</taxon>
        <taxon>Clavicipitaceae</taxon>
        <taxon>Pochonia</taxon>
    </lineage>
</organism>
<dbReference type="EMBL" id="LSBJ02000012">
    <property type="protein sequence ID" value="OWT42546.1"/>
    <property type="molecule type" value="Genomic_DNA"/>
</dbReference>
<dbReference type="SMART" id="SM00248">
    <property type="entry name" value="ANK"/>
    <property type="match status" value="13"/>
</dbReference>
<dbReference type="InterPro" id="IPR055497">
    <property type="entry name" value="DUF7069"/>
</dbReference>
<evidence type="ECO:0000313" key="7">
    <source>
        <dbReference type="EMBL" id="OWT42546.1"/>
    </source>
</evidence>
<feature type="repeat" description="ANK" evidence="3">
    <location>
        <begin position="1211"/>
        <end position="1243"/>
    </location>
</feature>
<dbReference type="InterPro" id="IPR036770">
    <property type="entry name" value="Ankyrin_rpt-contain_sf"/>
</dbReference>
<feature type="repeat" description="ANK" evidence="3">
    <location>
        <begin position="1177"/>
        <end position="1209"/>
    </location>
</feature>
<dbReference type="Pfam" id="PF22939">
    <property type="entry name" value="WHD_GPIID"/>
    <property type="match status" value="1"/>
</dbReference>
<accession>A0A219AP01</accession>
<feature type="repeat" description="ANK" evidence="3">
    <location>
        <begin position="1075"/>
        <end position="1107"/>
    </location>
</feature>
<dbReference type="InterPro" id="IPR056884">
    <property type="entry name" value="NPHP3-like_N"/>
</dbReference>
<protein>
    <submittedName>
        <fullName evidence="7">Nucleoside phosphorylase domain protein</fullName>
    </submittedName>
</protein>